<dbReference type="InterPro" id="IPR010982">
    <property type="entry name" value="Lambda_DNA-bd_dom_sf"/>
</dbReference>
<dbReference type="EMBL" id="JACIIJ010000001">
    <property type="protein sequence ID" value="MBB6219619.1"/>
    <property type="molecule type" value="Genomic_DNA"/>
</dbReference>
<dbReference type="RefSeq" id="WP_184692481.1">
    <property type="nucleotide sequence ID" value="NZ_JACIIJ010000001.1"/>
</dbReference>
<dbReference type="Proteomes" id="UP000517187">
    <property type="component" value="Unassembled WGS sequence"/>
</dbReference>
<dbReference type="Gene3D" id="1.10.260.40">
    <property type="entry name" value="lambda repressor-like DNA-binding domains"/>
    <property type="match status" value="1"/>
</dbReference>
<dbReference type="CDD" id="cd00093">
    <property type="entry name" value="HTH_XRE"/>
    <property type="match status" value="1"/>
</dbReference>
<dbReference type="Pfam" id="PF01381">
    <property type="entry name" value="HTH_3"/>
    <property type="match status" value="1"/>
</dbReference>
<dbReference type="SUPFAM" id="SSF47413">
    <property type="entry name" value="lambda repressor-like DNA-binding domains"/>
    <property type="match status" value="1"/>
</dbReference>
<name>A0A7W9ZQI2_RHILE</name>
<evidence type="ECO:0000313" key="4">
    <source>
        <dbReference type="Proteomes" id="UP000517187"/>
    </source>
</evidence>
<organism evidence="3 4">
    <name type="scientific">Rhizobium leguminosarum</name>
    <dbReference type="NCBI Taxonomy" id="384"/>
    <lineage>
        <taxon>Bacteria</taxon>
        <taxon>Pseudomonadati</taxon>
        <taxon>Pseudomonadota</taxon>
        <taxon>Alphaproteobacteria</taxon>
        <taxon>Hyphomicrobiales</taxon>
        <taxon>Rhizobiaceae</taxon>
        <taxon>Rhizobium/Agrobacterium group</taxon>
        <taxon>Rhizobium</taxon>
    </lineage>
</organism>
<sequence>MNRRTAAAQVRSSRRVQGKQPNIQNQPAHPVDLHVGQQIRIRRVQSNVSLGDLGAGIGVSFQQVQKYENGRNRVSASMLYEVARRLGVPVAKFFEGLPDPEGAEGSHIVTEVDERIAYISTAEGRRLIEDVLLLPPRIRGRVVALVSSIVDEEIERPDTDEEKITEGRGP</sequence>
<evidence type="ECO:0000259" key="2">
    <source>
        <dbReference type="PROSITE" id="PS50943"/>
    </source>
</evidence>
<evidence type="ECO:0000313" key="3">
    <source>
        <dbReference type="EMBL" id="MBB6219619.1"/>
    </source>
</evidence>
<protein>
    <submittedName>
        <fullName evidence="3">Transcriptional regulator with XRE-family HTH domain</fullName>
    </submittedName>
</protein>
<accession>A0A7W9ZQI2</accession>
<proteinExistence type="predicted"/>
<feature type="region of interest" description="Disordered" evidence="1">
    <location>
        <begin position="1"/>
        <end position="28"/>
    </location>
</feature>
<feature type="domain" description="HTH cro/C1-type" evidence="2">
    <location>
        <begin position="39"/>
        <end position="93"/>
    </location>
</feature>
<dbReference type="GO" id="GO:0003677">
    <property type="term" value="F:DNA binding"/>
    <property type="evidence" value="ECO:0007669"/>
    <property type="project" value="InterPro"/>
</dbReference>
<gene>
    <name evidence="3" type="ORF">GGE66_000563</name>
</gene>
<dbReference type="AlphaFoldDB" id="A0A7W9ZQI2"/>
<evidence type="ECO:0000256" key="1">
    <source>
        <dbReference type="SAM" id="MobiDB-lite"/>
    </source>
</evidence>
<dbReference type="InterPro" id="IPR001387">
    <property type="entry name" value="Cro/C1-type_HTH"/>
</dbReference>
<dbReference type="PROSITE" id="PS50943">
    <property type="entry name" value="HTH_CROC1"/>
    <property type="match status" value="1"/>
</dbReference>
<comment type="caution">
    <text evidence="3">The sequence shown here is derived from an EMBL/GenBank/DDBJ whole genome shotgun (WGS) entry which is preliminary data.</text>
</comment>
<reference evidence="3 4" key="1">
    <citation type="submission" date="2020-08" db="EMBL/GenBank/DDBJ databases">
        <title>Genomic Encyclopedia of Type Strains, Phase IV (KMG-V): Genome sequencing to study the core and pangenomes of soil and plant-associated prokaryotes.</title>
        <authorList>
            <person name="Whitman W."/>
        </authorList>
    </citation>
    <scope>NUCLEOTIDE SEQUENCE [LARGE SCALE GENOMIC DNA]</scope>
    <source>
        <strain evidence="3 4">SEMIA 4011</strain>
    </source>
</reference>
<dbReference type="SMART" id="SM00530">
    <property type="entry name" value="HTH_XRE"/>
    <property type="match status" value="1"/>
</dbReference>